<proteinExistence type="predicted"/>
<comment type="caution">
    <text evidence="2">The sequence shown here is derived from an EMBL/GenBank/DDBJ whole genome shotgun (WGS) entry which is preliminary data.</text>
</comment>
<keyword evidence="1" id="KW-0472">Membrane</keyword>
<feature type="transmembrane region" description="Helical" evidence="1">
    <location>
        <begin position="465"/>
        <end position="487"/>
    </location>
</feature>
<keyword evidence="1" id="KW-0812">Transmembrane</keyword>
<evidence type="ECO:0000313" key="3">
    <source>
        <dbReference type="Proteomes" id="UP000639643"/>
    </source>
</evidence>
<protein>
    <submittedName>
        <fullName evidence="2">Uncharacterized protein</fullName>
    </submittedName>
</protein>
<name>A0A8H6N8S5_9PEZI</name>
<dbReference type="Proteomes" id="UP000639643">
    <property type="component" value="Unassembled WGS sequence"/>
</dbReference>
<feature type="transmembrane region" description="Helical" evidence="1">
    <location>
        <begin position="507"/>
        <end position="529"/>
    </location>
</feature>
<accession>A0A8H6N8S5</accession>
<keyword evidence="3" id="KW-1185">Reference proteome</keyword>
<sequence length="588" mass="65856">MEAFGIAGALPGVLSLSHKTQAIFRTLRDALSERPDDRIMERLTTTSTRINEISSLYKDLVREQHGELPEYASADFQRTLERTYGAMVELSVISLDKWTGKRKLAESELNTALSHFEENSRAVESIFQTLVIQVNMAATSDLIKAIQESSKHPLLPFERQPTEKRQVLEGSLARHATDDVRERFVLPSMLKFVGCKSFVCSLPVFEALHDGLFTEVDDPDSLQGWLLSKNEFQVPDEGTAFNILDKDALLDALAALEIPHDTVYRALEGVPMLLEQGDPEQPSYILIMCELLAVGGLVAVRRTASDLQHVEARTGLSGVFDKWKDSQSANASAQASFEAMTQSLNRAISRLPEHEARVEANILLAGRILSTLSKIEQSLPEDETKAPENSWSKSMQASTARLKHRLHVLDATHQGILLEIRRESNKASSQLQIVYNLVAQRDNQSNYEMANLSLQIARTAKDDSFAMFTLATMSIIFLPGASIATLFSMELFNWSPENGEPIVSPRFWIFWAVAVPLTLVVLTVWLLWLKMHRRREERRSKALSNGPIHQRVDALDSGRPGPQANKESTLCRRLTFAHNPFSRDVEPG</sequence>
<keyword evidence="1" id="KW-1133">Transmembrane helix</keyword>
<dbReference type="OrthoDB" id="3561681at2759"/>
<evidence type="ECO:0000313" key="2">
    <source>
        <dbReference type="EMBL" id="KAF6823621.1"/>
    </source>
</evidence>
<reference evidence="2" key="1">
    <citation type="journal article" date="2020" name="Phytopathology">
        <title>Genome Sequence Resources of Colletotrichum truncatum, C. plurivorum, C. musicola, and C. sojae: Four Species Pathogenic to Soybean (Glycine max).</title>
        <authorList>
            <person name="Rogerio F."/>
            <person name="Boufleur T.R."/>
            <person name="Ciampi-Guillardi M."/>
            <person name="Sukno S.A."/>
            <person name="Thon M.R."/>
            <person name="Massola Junior N.S."/>
            <person name="Baroncelli R."/>
        </authorList>
    </citation>
    <scope>NUCLEOTIDE SEQUENCE</scope>
    <source>
        <strain evidence="2">LFN0074</strain>
    </source>
</reference>
<organism evidence="2 3">
    <name type="scientific">Colletotrichum musicola</name>
    <dbReference type="NCBI Taxonomy" id="2175873"/>
    <lineage>
        <taxon>Eukaryota</taxon>
        <taxon>Fungi</taxon>
        <taxon>Dikarya</taxon>
        <taxon>Ascomycota</taxon>
        <taxon>Pezizomycotina</taxon>
        <taxon>Sordariomycetes</taxon>
        <taxon>Hypocreomycetidae</taxon>
        <taxon>Glomerellales</taxon>
        <taxon>Glomerellaceae</taxon>
        <taxon>Colletotrichum</taxon>
        <taxon>Colletotrichum orchidearum species complex</taxon>
    </lineage>
</organism>
<feature type="transmembrane region" description="Helical" evidence="1">
    <location>
        <begin position="282"/>
        <end position="300"/>
    </location>
</feature>
<dbReference type="AlphaFoldDB" id="A0A8H6N8S5"/>
<evidence type="ECO:0000256" key="1">
    <source>
        <dbReference type="SAM" id="Phobius"/>
    </source>
</evidence>
<gene>
    <name evidence="2" type="ORF">CMUS01_10612</name>
</gene>
<dbReference type="EMBL" id="WIGM01000496">
    <property type="protein sequence ID" value="KAF6823621.1"/>
    <property type="molecule type" value="Genomic_DNA"/>
</dbReference>
<dbReference type="Gene3D" id="1.20.58.340">
    <property type="entry name" value="Magnesium transport protein CorA, transmembrane region"/>
    <property type="match status" value="1"/>
</dbReference>